<reference evidence="1" key="1">
    <citation type="journal article" date="2015" name="Nature">
        <title>Complex archaea that bridge the gap between prokaryotes and eukaryotes.</title>
        <authorList>
            <person name="Spang A."/>
            <person name="Saw J.H."/>
            <person name="Jorgensen S.L."/>
            <person name="Zaremba-Niedzwiedzka K."/>
            <person name="Martijn J."/>
            <person name="Lind A.E."/>
            <person name="van Eijk R."/>
            <person name="Schleper C."/>
            <person name="Guy L."/>
            <person name="Ettema T.J."/>
        </authorList>
    </citation>
    <scope>NUCLEOTIDE SEQUENCE</scope>
</reference>
<dbReference type="AlphaFoldDB" id="A0A0F9DYY7"/>
<accession>A0A0F9DYY7</accession>
<name>A0A0F9DYY7_9ZZZZ</name>
<dbReference type="Gene3D" id="3.40.50.300">
    <property type="entry name" value="P-loop containing nucleotide triphosphate hydrolases"/>
    <property type="match status" value="1"/>
</dbReference>
<sequence length="253" mass="28788">MQPTRITPEHHHHYDDGTTVTIDLDAETTSWRSTSVFKKSVVGDLIRAQHKNARAFTFTPHCKMVIASNSLPRAADTTEGFMRRWTIVPFTRNFDMLTRRRSQDSLITELTTPRALSAALNLALAGLYRLTTNHQHTAAASLTEARSEYRQSTDPLFQFAAHVVVTVNTLLQAIPDPVQRAQLATAGVFMPTERLEELYMEWSLSQPDAKVLTRQHLHAWFQRNKPEQFKSHRQTTGDGEQRGFLVRVDKGVH</sequence>
<proteinExistence type="predicted"/>
<dbReference type="InterPro" id="IPR027417">
    <property type="entry name" value="P-loop_NTPase"/>
</dbReference>
<gene>
    <name evidence="1" type="ORF">LCGC14_2489520</name>
</gene>
<organism evidence="1">
    <name type="scientific">marine sediment metagenome</name>
    <dbReference type="NCBI Taxonomy" id="412755"/>
    <lineage>
        <taxon>unclassified sequences</taxon>
        <taxon>metagenomes</taxon>
        <taxon>ecological metagenomes</taxon>
    </lineage>
</organism>
<protein>
    <submittedName>
        <fullName evidence="1">Uncharacterized protein</fullName>
    </submittedName>
</protein>
<evidence type="ECO:0000313" key="1">
    <source>
        <dbReference type="EMBL" id="KKL17043.1"/>
    </source>
</evidence>
<dbReference type="EMBL" id="LAZR01039424">
    <property type="protein sequence ID" value="KKL17043.1"/>
    <property type="molecule type" value="Genomic_DNA"/>
</dbReference>
<comment type="caution">
    <text evidence="1">The sequence shown here is derived from an EMBL/GenBank/DDBJ whole genome shotgun (WGS) entry which is preliminary data.</text>
</comment>